<dbReference type="AlphaFoldDB" id="A0AA96FFM3"/>
<protein>
    <submittedName>
        <fullName evidence="1">Uncharacterized protein</fullName>
    </submittedName>
</protein>
<dbReference type="EMBL" id="CP134880">
    <property type="protein sequence ID" value="WNM27560.1"/>
    <property type="molecule type" value="Genomic_DNA"/>
</dbReference>
<sequence length="65" mass="7311">MRYVSGALDDCTLACFDSDRAQPADGDIAAYCDEHRQWWYAFADNATWQQVDFVPGPIRAVLSLP</sequence>
<organism evidence="1">
    <name type="scientific">Demequina capsici</name>
    <dbReference type="NCBI Taxonomy" id="3075620"/>
    <lineage>
        <taxon>Bacteria</taxon>
        <taxon>Bacillati</taxon>
        <taxon>Actinomycetota</taxon>
        <taxon>Actinomycetes</taxon>
        <taxon>Micrococcales</taxon>
        <taxon>Demequinaceae</taxon>
        <taxon>Demequina</taxon>
    </lineage>
</organism>
<dbReference type="RefSeq" id="WP_313543655.1">
    <property type="nucleotide sequence ID" value="NZ_CP134880.1"/>
</dbReference>
<name>A0AA96FFM3_9MICO</name>
<dbReference type="KEGG" id="dcp:RN607_00740"/>
<evidence type="ECO:0000313" key="1">
    <source>
        <dbReference type="EMBL" id="WNM27560.1"/>
    </source>
</evidence>
<dbReference type="Proteomes" id="UP001303408">
    <property type="component" value="Chromosome"/>
</dbReference>
<proteinExistence type="predicted"/>
<reference evidence="1" key="1">
    <citation type="submission" date="2023-09" db="EMBL/GenBank/DDBJ databases">
        <title>Demequina sp. a novel bacteria isolated from Capsicum annuum.</title>
        <authorList>
            <person name="Humaira Z."/>
            <person name="Lee J."/>
            <person name="Cho D."/>
        </authorList>
    </citation>
    <scope>NUCLEOTIDE SEQUENCE</scope>
    <source>
        <strain evidence="1">PMTSA13</strain>
    </source>
</reference>
<accession>A0AA96FFM3</accession>
<gene>
    <name evidence="1" type="ORF">RN607_00740</name>
</gene>